<dbReference type="PANTHER" id="PTHR48050">
    <property type="entry name" value="STEROL 3-BETA-GLUCOSYLTRANSFERASE"/>
    <property type="match status" value="1"/>
</dbReference>
<proteinExistence type="predicted"/>
<accession>A0AAU8JA04</accession>
<dbReference type="GO" id="GO:0017000">
    <property type="term" value="P:antibiotic biosynthetic process"/>
    <property type="evidence" value="ECO:0007669"/>
    <property type="project" value="UniProtKB-ARBA"/>
</dbReference>
<dbReference type="InterPro" id="IPR050426">
    <property type="entry name" value="Glycosyltransferase_28"/>
</dbReference>
<evidence type="ECO:0000313" key="1">
    <source>
        <dbReference type="EMBL" id="XCM35988.1"/>
    </source>
</evidence>
<dbReference type="PANTHER" id="PTHR48050:SF13">
    <property type="entry name" value="STEROL 3-BETA-GLUCOSYLTRANSFERASE UGT80A2"/>
    <property type="match status" value="1"/>
</dbReference>
<dbReference type="RefSeq" id="WP_054464239.1">
    <property type="nucleotide sequence ID" value="NZ_CP159837.1"/>
</dbReference>
<name>A0AAU8JA04_9CYAN</name>
<dbReference type="EMBL" id="CP159837">
    <property type="protein sequence ID" value="XCM35988.1"/>
    <property type="molecule type" value="Genomic_DNA"/>
</dbReference>
<dbReference type="CDD" id="cd03784">
    <property type="entry name" value="GT1_Gtf-like"/>
    <property type="match status" value="1"/>
</dbReference>
<protein>
    <submittedName>
        <fullName evidence="1">Nucleotide disphospho-sugar-binding domain-containing protein</fullName>
    </submittedName>
</protein>
<dbReference type="SUPFAM" id="SSF53756">
    <property type="entry name" value="UDP-Glycosyltransferase/glycogen phosphorylase"/>
    <property type="match status" value="1"/>
</dbReference>
<gene>
    <name evidence="1" type="ORF">ABWT76_004709</name>
</gene>
<dbReference type="AlphaFoldDB" id="A0AAU8JA04"/>
<dbReference type="Gene3D" id="3.40.50.2000">
    <property type="entry name" value="Glycogen Phosphorylase B"/>
    <property type="match status" value="2"/>
</dbReference>
<dbReference type="InterPro" id="IPR002213">
    <property type="entry name" value="UDP_glucos_trans"/>
</dbReference>
<sequence>MTHFGLLCPPVTSHLKAMTALGWELKQRGHSVTLFAMAVAQPFALIAGLNFWEIGTEEIGQESLKNSLAKLGELTGIAAAIFTINLRLWEVKLILTEAPAAIKAAGIDVLLIDQFTAAGSTVAELLQIPFITVCNALPMNQERGIPPSFTPWDDVASATLREQSAWWAHLRNDLGYFLFNYFWQPIKRALNDYRQQWHLPLYTHPDDANSKILQLSQSLAEFEFSWQHLPPYFHFTGLYQAPINYDPGVSFPWERLTGQPLVYCSMGTLQNRFLSVFELVAAACEKLDVQLVISLGGGGTPESLPKLPGSPLVFGYVPQGELLKKTAMTVTHGGLNTTLESLNEGVPLLAIPITNDQPGVGARLVRSGAGEMISLSQLRVSPLKNVMQKVLTESQYINNAVRLQKAIHDAGGSSRAADLILQAIRPPR</sequence>
<reference evidence="1" key="1">
    <citation type="submission" date="2024-07" db="EMBL/GenBank/DDBJ databases">
        <authorList>
            <person name="Kim Y.J."/>
            <person name="Jeong J.Y."/>
        </authorList>
    </citation>
    <scope>NUCLEOTIDE SEQUENCE</scope>
    <source>
        <strain evidence="1">GIHE-MW2</strain>
    </source>
</reference>
<organism evidence="1">
    <name type="scientific">Planktothricoides raciborskii GIHE-MW2</name>
    <dbReference type="NCBI Taxonomy" id="2792601"/>
    <lineage>
        <taxon>Bacteria</taxon>
        <taxon>Bacillati</taxon>
        <taxon>Cyanobacteriota</taxon>
        <taxon>Cyanophyceae</taxon>
        <taxon>Oscillatoriophycideae</taxon>
        <taxon>Oscillatoriales</taxon>
        <taxon>Oscillatoriaceae</taxon>
        <taxon>Planktothricoides</taxon>
    </lineage>
</organism>
<dbReference type="GO" id="GO:0008194">
    <property type="term" value="F:UDP-glycosyltransferase activity"/>
    <property type="evidence" value="ECO:0007669"/>
    <property type="project" value="InterPro"/>
</dbReference>
<dbReference type="Pfam" id="PF00201">
    <property type="entry name" value="UDPGT"/>
    <property type="match status" value="1"/>
</dbReference>